<sequence>MKDIGAPLSETALDTVVEVDNVHPTSCHLKGDVDDCCNCSYQAVEDINNQVVYPITTELVKTAFFRFFKVNIHCDCPLWPDDSMCMMQACSVCECDPGEVPQPWVVAEEKSCAVEKALPQNCSSITCSAELDSRVNRGVEPEMKARLLNLKRWRGYNNPWMAEGEEEEEYLYINLQANPERYTGYQGEHAHRIWNHIYGQDAFSDLSPNGGGHERRVFYRLISGMHASISSHLTAKYLLDETLGIWGPNLLEFERRLGNEGVRDRVENLYFAYLFVLRAVMKAGPLLEKYSYYTGIESEDALASRMIRKLVRSKAVQSSCPMPFDEGRLWKGRDGPILKQQLQEAFQNITRVMDCVGCEKCKLWGKLQTLGIATALKILFSSADCEAPFSPDDTKTVTHEEEHLELERNEVIALINLLERFSASISYYHLMSQALQSKQPLSRPAVSMSEPVS</sequence>
<dbReference type="Proteomes" id="UP000232323">
    <property type="component" value="Unassembled WGS sequence"/>
</dbReference>
<evidence type="ECO:0000313" key="20">
    <source>
        <dbReference type="Proteomes" id="UP000232323"/>
    </source>
</evidence>
<name>A0A250XH49_9CHLO</name>
<feature type="binding site" evidence="17">
    <location>
        <position position="183"/>
    </location>
    <ligand>
        <name>FAD</name>
        <dbReference type="ChEBI" id="CHEBI:57692"/>
    </ligand>
</feature>
<evidence type="ECO:0000256" key="6">
    <source>
        <dbReference type="ARBA" id="ARBA00022630"/>
    </source>
</evidence>
<dbReference type="InterPro" id="IPR037192">
    <property type="entry name" value="ERO1-like_sf"/>
</dbReference>
<dbReference type="PANTHER" id="PTHR12613:SF0">
    <property type="entry name" value="ERO1-LIKE PROTEIN"/>
    <property type="match status" value="1"/>
</dbReference>
<comment type="similarity">
    <text evidence="3">Belongs to the EROs family.</text>
</comment>
<evidence type="ECO:0000256" key="10">
    <source>
        <dbReference type="ARBA" id="ARBA00022982"/>
    </source>
</evidence>
<dbReference type="InterPro" id="IPR007266">
    <property type="entry name" value="Ero1"/>
</dbReference>
<evidence type="ECO:0000256" key="12">
    <source>
        <dbReference type="ARBA" id="ARBA00023136"/>
    </source>
</evidence>
<evidence type="ECO:0000256" key="4">
    <source>
        <dbReference type="ARBA" id="ARBA00011802"/>
    </source>
</evidence>
<evidence type="ECO:0000256" key="3">
    <source>
        <dbReference type="ARBA" id="ARBA00008277"/>
    </source>
</evidence>
<evidence type="ECO:0000256" key="9">
    <source>
        <dbReference type="ARBA" id="ARBA00022827"/>
    </source>
</evidence>
<evidence type="ECO:0000313" key="19">
    <source>
        <dbReference type="EMBL" id="GAX82398.1"/>
    </source>
</evidence>
<comment type="subcellular location">
    <subcellularLocation>
        <location evidence="2">Endoplasmic reticulum membrane</location>
        <topology evidence="2">Peripheral membrane protein</topology>
        <orientation evidence="2">Lumenal side</orientation>
    </subcellularLocation>
</comment>
<dbReference type="AlphaFoldDB" id="A0A250XH49"/>
<feature type="binding site" evidence="17">
    <location>
        <position position="226"/>
    </location>
    <ligand>
        <name>FAD</name>
        <dbReference type="ChEBI" id="CHEBI:57692"/>
    </ligand>
</feature>
<evidence type="ECO:0000256" key="11">
    <source>
        <dbReference type="ARBA" id="ARBA00023002"/>
    </source>
</evidence>
<evidence type="ECO:0000256" key="5">
    <source>
        <dbReference type="ARBA" id="ARBA00022448"/>
    </source>
</evidence>
<feature type="active site" evidence="16">
    <location>
        <position position="361"/>
    </location>
</feature>
<feature type="disulfide bond" description="Redox-active" evidence="18">
    <location>
        <begin position="85"/>
        <end position="90"/>
    </location>
</feature>
<keyword evidence="10" id="KW-0249">Electron transport</keyword>
<dbReference type="EMBL" id="BEGY01000080">
    <property type="protein sequence ID" value="GAX82398.1"/>
    <property type="molecule type" value="Genomic_DNA"/>
</dbReference>
<dbReference type="GO" id="GO:0015035">
    <property type="term" value="F:protein-disulfide reductase activity"/>
    <property type="evidence" value="ECO:0007669"/>
    <property type="project" value="InterPro"/>
</dbReference>
<evidence type="ECO:0000256" key="7">
    <source>
        <dbReference type="ARBA" id="ARBA00022729"/>
    </source>
</evidence>
<evidence type="ECO:0000256" key="2">
    <source>
        <dbReference type="ARBA" id="ARBA00004367"/>
    </source>
</evidence>
<feature type="binding site" evidence="17">
    <location>
        <position position="256"/>
    </location>
    <ligand>
        <name>FAD</name>
        <dbReference type="ChEBI" id="CHEBI:57692"/>
    </ligand>
</feature>
<keyword evidence="9 17" id="KW-0274">FAD</keyword>
<keyword evidence="11" id="KW-0560">Oxidoreductase</keyword>
<dbReference type="GO" id="GO:0034975">
    <property type="term" value="P:protein folding in endoplasmic reticulum"/>
    <property type="evidence" value="ECO:0007669"/>
    <property type="project" value="InterPro"/>
</dbReference>
<keyword evidence="7" id="KW-0732">Signal</keyword>
<keyword evidence="13 18" id="KW-1015">Disulfide bond</keyword>
<keyword evidence="8" id="KW-0256">Endoplasmic reticulum</keyword>
<accession>A0A250XH49</accession>
<dbReference type="OrthoDB" id="269384at2759"/>
<evidence type="ECO:0000256" key="17">
    <source>
        <dbReference type="PIRSR" id="PIRSR017205-2"/>
    </source>
</evidence>
<keyword evidence="5" id="KW-0813">Transport</keyword>
<evidence type="ECO:0000256" key="15">
    <source>
        <dbReference type="ARBA" id="ARBA00023284"/>
    </source>
</evidence>
<gene>
    <name evidence="19" type="ORF">CEUSTIGMA_g9826.t1</name>
</gene>
<keyword evidence="6" id="KW-0285">Flavoprotein</keyword>
<evidence type="ECO:0000256" key="14">
    <source>
        <dbReference type="ARBA" id="ARBA00023180"/>
    </source>
</evidence>
<keyword evidence="20" id="KW-1185">Reference proteome</keyword>
<feature type="disulfide bond" description="Redox-active" evidence="18">
    <location>
        <begin position="358"/>
        <end position="361"/>
    </location>
</feature>
<reference evidence="19 20" key="1">
    <citation type="submission" date="2017-08" db="EMBL/GenBank/DDBJ databases">
        <title>Acidophilic green algal genome provides insights into adaptation to an acidic environment.</title>
        <authorList>
            <person name="Hirooka S."/>
            <person name="Hirose Y."/>
            <person name="Kanesaki Y."/>
            <person name="Higuchi S."/>
            <person name="Fujiwara T."/>
            <person name="Onuma R."/>
            <person name="Era A."/>
            <person name="Ohbayashi R."/>
            <person name="Uzuka A."/>
            <person name="Nozaki H."/>
            <person name="Yoshikawa H."/>
            <person name="Miyagishima S.Y."/>
        </authorList>
    </citation>
    <scope>NUCLEOTIDE SEQUENCE [LARGE SCALE GENOMIC DNA]</scope>
    <source>
        <strain evidence="19 20">NIES-2499</strain>
    </source>
</reference>
<dbReference type="Pfam" id="PF04137">
    <property type="entry name" value="ERO1"/>
    <property type="match status" value="1"/>
</dbReference>
<feature type="binding site" evidence="17">
    <location>
        <position position="181"/>
    </location>
    <ligand>
        <name>FAD</name>
        <dbReference type="ChEBI" id="CHEBI:57692"/>
    </ligand>
</feature>
<protein>
    <recommendedName>
        <fullName evidence="21">Endoplasmic reticulum oxidoreductin 1</fullName>
    </recommendedName>
</protein>
<feature type="active site" description="Nucleophile" evidence="16">
    <location>
        <position position="358"/>
    </location>
</feature>
<organism evidence="19 20">
    <name type="scientific">Chlamydomonas eustigma</name>
    <dbReference type="NCBI Taxonomy" id="1157962"/>
    <lineage>
        <taxon>Eukaryota</taxon>
        <taxon>Viridiplantae</taxon>
        <taxon>Chlorophyta</taxon>
        <taxon>core chlorophytes</taxon>
        <taxon>Chlorophyceae</taxon>
        <taxon>CS clade</taxon>
        <taxon>Chlamydomonadales</taxon>
        <taxon>Chlamydomonadaceae</taxon>
        <taxon>Chlamydomonas</taxon>
    </lineage>
</organism>
<feature type="binding site" evidence="17">
    <location>
        <position position="194"/>
    </location>
    <ligand>
        <name>FAD</name>
        <dbReference type="ChEBI" id="CHEBI:57692"/>
    </ligand>
</feature>
<evidence type="ECO:0000256" key="1">
    <source>
        <dbReference type="ARBA" id="ARBA00001974"/>
    </source>
</evidence>
<dbReference type="GO" id="GO:0071949">
    <property type="term" value="F:FAD binding"/>
    <property type="evidence" value="ECO:0007669"/>
    <property type="project" value="InterPro"/>
</dbReference>
<evidence type="ECO:0000256" key="18">
    <source>
        <dbReference type="PIRSR" id="PIRSR017205-3"/>
    </source>
</evidence>
<comment type="cofactor">
    <cofactor evidence="1 17">
        <name>FAD</name>
        <dbReference type="ChEBI" id="CHEBI:57692"/>
    </cofactor>
</comment>
<evidence type="ECO:0000256" key="13">
    <source>
        <dbReference type="ARBA" id="ARBA00023157"/>
    </source>
</evidence>
<dbReference type="GO" id="GO:0016972">
    <property type="term" value="F:thiol oxidase activity"/>
    <property type="evidence" value="ECO:0007669"/>
    <property type="project" value="InterPro"/>
</dbReference>
<keyword evidence="12" id="KW-0472">Membrane</keyword>
<evidence type="ECO:0000256" key="8">
    <source>
        <dbReference type="ARBA" id="ARBA00022824"/>
    </source>
</evidence>
<evidence type="ECO:0000256" key="16">
    <source>
        <dbReference type="PIRSR" id="PIRSR017205-1"/>
    </source>
</evidence>
<dbReference type="GO" id="GO:0005789">
    <property type="term" value="C:endoplasmic reticulum membrane"/>
    <property type="evidence" value="ECO:0007669"/>
    <property type="project" value="UniProtKB-SubCell"/>
</dbReference>
<keyword evidence="14" id="KW-0325">Glycoprotein</keyword>
<comment type="subunit">
    <text evidence="4">May function both as a monomer and a homodimer.</text>
</comment>
<comment type="caution">
    <text evidence="19">The sequence shown here is derived from an EMBL/GenBank/DDBJ whole genome shotgun (WGS) entry which is preliminary data.</text>
</comment>
<proteinExistence type="inferred from homology"/>
<feature type="binding site" evidence="17">
    <location>
        <position position="223"/>
    </location>
    <ligand>
        <name>FAD</name>
        <dbReference type="ChEBI" id="CHEBI:57692"/>
    </ligand>
</feature>
<dbReference type="PANTHER" id="PTHR12613">
    <property type="entry name" value="ERO1-RELATED"/>
    <property type="match status" value="1"/>
</dbReference>
<evidence type="ECO:0008006" key="21">
    <source>
        <dbReference type="Google" id="ProtNLM"/>
    </source>
</evidence>
<dbReference type="PIRSF" id="PIRSF017205">
    <property type="entry name" value="ERO1"/>
    <property type="match status" value="1"/>
</dbReference>
<dbReference type="STRING" id="1157962.A0A250XH49"/>
<dbReference type="SUPFAM" id="SSF110019">
    <property type="entry name" value="ERO1-like"/>
    <property type="match status" value="1"/>
</dbReference>
<keyword evidence="15" id="KW-0676">Redox-active center</keyword>